<evidence type="ECO:0000313" key="2">
    <source>
        <dbReference type="Proteomes" id="UP000664032"/>
    </source>
</evidence>
<sequence length="201" mass="21440">MARHVMYVINKLSYVVKQEKGQLESQLQEVATLAMAFIKHQDQSDSSSTSHTTVQERQIVDTAFTDVSPTTSVEPLEDEISAAVAEALEPKVPSAKLRRDAAAAIYDGLRHRQAAVKGGKENIAPVASTSRLPPGSCRPSSTSGTAVASIQDQVGVRTGGRPMRPLPRRAGSSVVAQGSASAERAADGTEDYDRVRIAIQE</sequence>
<evidence type="ECO:0000313" key="1">
    <source>
        <dbReference type="EMBL" id="KAH9479190.1"/>
    </source>
</evidence>
<protein>
    <submittedName>
        <fullName evidence="1">Uncharacterized protein</fullName>
    </submittedName>
</protein>
<organism evidence="1 2">
    <name type="scientific">Psilocybe cubensis</name>
    <name type="common">Psychedelic mushroom</name>
    <name type="synonym">Stropharia cubensis</name>
    <dbReference type="NCBI Taxonomy" id="181762"/>
    <lineage>
        <taxon>Eukaryota</taxon>
        <taxon>Fungi</taxon>
        <taxon>Dikarya</taxon>
        <taxon>Basidiomycota</taxon>
        <taxon>Agaricomycotina</taxon>
        <taxon>Agaricomycetes</taxon>
        <taxon>Agaricomycetidae</taxon>
        <taxon>Agaricales</taxon>
        <taxon>Agaricineae</taxon>
        <taxon>Strophariaceae</taxon>
        <taxon>Psilocybe</taxon>
    </lineage>
</organism>
<keyword evidence="2" id="KW-1185">Reference proteome</keyword>
<name>A0ACB8GUN1_PSICU</name>
<reference evidence="1" key="1">
    <citation type="submission" date="2021-10" db="EMBL/GenBank/DDBJ databases">
        <title>Psilocybe cubensis genome.</title>
        <authorList>
            <person name="Mckernan K.J."/>
            <person name="Crawford S."/>
            <person name="Trippe A."/>
            <person name="Kane L.T."/>
            <person name="Mclaughlin S."/>
        </authorList>
    </citation>
    <scope>NUCLEOTIDE SEQUENCE</scope>
    <source>
        <strain evidence="1">MGC-MH-2018</strain>
    </source>
</reference>
<accession>A0ACB8GUN1</accession>
<dbReference type="Proteomes" id="UP000664032">
    <property type="component" value="Unassembled WGS sequence"/>
</dbReference>
<dbReference type="EMBL" id="JAFIQS020000007">
    <property type="protein sequence ID" value="KAH9479190.1"/>
    <property type="molecule type" value="Genomic_DNA"/>
</dbReference>
<comment type="caution">
    <text evidence="1">The sequence shown here is derived from an EMBL/GenBank/DDBJ whole genome shotgun (WGS) entry which is preliminary data.</text>
</comment>
<gene>
    <name evidence="1" type="ORF">JR316_0007776</name>
</gene>
<proteinExistence type="predicted"/>